<keyword evidence="2" id="KW-0217">Developmental protein</keyword>
<accession>A0A8S3YGK7</accession>
<dbReference type="SMART" id="SM00353">
    <property type="entry name" value="HLH"/>
    <property type="match status" value="1"/>
</dbReference>
<sequence>MVVKSADGGGNLTTATVCLATHSHDGFQHSELSDVLEGPQSQLPQRGSSAESCRLEDQFQASGTLMTGNVSRRELPPYSLLLYRPGPASSMEHPPLILSPAIDGTSVSYLADTLTDRSLPHSQLFVTASASITPPVGGSMASSTHSVDPAWLQVLSHILHTSSSDGNKGAGYVPNSSTVSDTHPSTGCPILRPYPVITTPTGGLDLMETSRDKMEAATSISLTRQEGQLTAPVGRDEAVVSPPVSGQLDDHSHPEFIQTSVKDNPKMKPNMNSREEENQAVNPYETNATTGQVTRHGTSRLSKLNLPTLTNSPVSCHEGSGGPLRESHNLKERRRRARIKDACNLMRQLVPGMSHKTDKATVFEFSARYIHFLKSFVGSNNDKEFLVKYSPY</sequence>
<evidence type="ECO:0000256" key="2">
    <source>
        <dbReference type="ARBA" id="ARBA00022473"/>
    </source>
</evidence>
<evidence type="ECO:0000313" key="12">
    <source>
        <dbReference type="Proteomes" id="UP000678393"/>
    </source>
</evidence>
<dbReference type="InterPro" id="IPR036638">
    <property type="entry name" value="HLH_DNA-bd_sf"/>
</dbReference>
<dbReference type="Gene3D" id="4.10.280.10">
    <property type="entry name" value="Helix-loop-helix DNA-binding domain"/>
    <property type="match status" value="1"/>
</dbReference>
<dbReference type="SUPFAM" id="SSF47459">
    <property type="entry name" value="HLH, helix-loop-helix DNA-binding domain"/>
    <property type="match status" value="1"/>
</dbReference>
<dbReference type="EMBL" id="CAJHNH020000224">
    <property type="protein sequence ID" value="CAG5116217.1"/>
    <property type="molecule type" value="Genomic_DNA"/>
</dbReference>
<keyword evidence="3" id="KW-0221">Differentiation</keyword>
<dbReference type="GO" id="GO:0030154">
    <property type="term" value="P:cell differentiation"/>
    <property type="evidence" value="ECO:0007669"/>
    <property type="project" value="UniProtKB-KW"/>
</dbReference>
<dbReference type="Pfam" id="PF00010">
    <property type="entry name" value="HLH"/>
    <property type="match status" value="1"/>
</dbReference>
<dbReference type="CDD" id="cd19683">
    <property type="entry name" value="bHLH_SOHLH_like"/>
    <property type="match status" value="1"/>
</dbReference>
<dbReference type="Proteomes" id="UP000678393">
    <property type="component" value="Unassembled WGS sequence"/>
</dbReference>
<evidence type="ECO:0000256" key="9">
    <source>
        <dbReference type="SAM" id="MobiDB-lite"/>
    </source>
</evidence>
<feature type="region of interest" description="Disordered" evidence="9">
    <location>
        <begin position="290"/>
        <end position="333"/>
    </location>
</feature>
<name>A0A8S3YGK7_9EUPU</name>
<dbReference type="GO" id="GO:0046983">
    <property type="term" value="F:protein dimerization activity"/>
    <property type="evidence" value="ECO:0007669"/>
    <property type="project" value="InterPro"/>
</dbReference>
<keyword evidence="5" id="KW-0805">Transcription regulation</keyword>
<evidence type="ECO:0000313" key="11">
    <source>
        <dbReference type="EMBL" id="CAG5116217.1"/>
    </source>
</evidence>
<feature type="domain" description="BHLH" evidence="10">
    <location>
        <begin position="323"/>
        <end position="373"/>
    </location>
</feature>
<dbReference type="PANTHER" id="PTHR15402">
    <property type="entry name" value="TRANSCRIPTION FACTOR-LIKE 5 PROTEIN"/>
    <property type="match status" value="1"/>
</dbReference>
<dbReference type="GO" id="GO:0000981">
    <property type="term" value="F:DNA-binding transcription factor activity, RNA polymerase II-specific"/>
    <property type="evidence" value="ECO:0007669"/>
    <property type="project" value="TreeGrafter"/>
</dbReference>
<evidence type="ECO:0000256" key="6">
    <source>
        <dbReference type="ARBA" id="ARBA00023125"/>
    </source>
</evidence>
<evidence type="ECO:0000256" key="7">
    <source>
        <dbReference type="ARBA" id="ARBA00023163"/>
    </source>
</evidence>
<keyword evidence="7" id="KW-0804">Transcription</keyword>
<evidence type="ECO:0000256" key="8">
    <source>
        <dbReference type="ARBA" id="ARBA00023242"/>
    </source>
</evidence>
<evidence type="ECO:0000256" key="3">
    <source>
        <dbReference type="ARBA" id="ARBA00022782"/>
    </source>
</evidence>
<reference evidence="11" key="1">
    <citation type="submission" date="2021-04" db="EMBL/GenBank/DDBJ databases">
        <authorList>
            <consortium name="Molecular Ecology Group"/>
        </authorList>
    </citation>
    <scope>NUCLEOTIDE SEQUENCE</scope>
</reference>
<feature type="compositionally biased region" description="Polar residues" evidence="9">
    <location>
        <begin position="290"/>
        <end position="314"/>
    </location>
</feature>
<dbReference type="GO" id="GO:0000978">
    <property type="term" value="F:RNA polymerase II cis-regulatory region sequence-specific DNA binding"/>
    <property type="evidence" value="ECO:0007669"/>
    <property type="project" value="TreeGrafter"/>
</dbReference>
<dbReference type="GO" id="GO:0007283">
    <property type="term" value="P:spermatogenesis"/>
    <property type="evidence" value="ECO:0007669"/>
    <property type="project" value="UniProtKB-KW"/>
</dbReference>
<evidence type="ECO:0000256" key="4">
    <source>
        <dbReference type="ARBA" id="ARBA00022871"/>
    </source>
</evidence>
<dbReference type="OrthoDB" id="690068at2759"/>
<dbReference type="GO" id="GO:0005634">
    <property type="term" value="C:nucleus"/>
    <property type="evidence" value="ECO:0007669"/>
    <property type="project" value="UniProtKB-SubCell"/>
</dbReference>
<proteinExistence type="predicted"/>
<dbReference type="PROSITE" id="PS50888">
    <property type="entry name" value="BHLH"/>
    <property type="match status" value="1"/>
</dbReference>
<comment type="subcellular location">
    <subcellularLocation>
        <location evidence="1">Nucleus</location>
    </subcellularLocation>
</comment>
<keyword evidence="6" id="KW-0238">DNA-binding</keyword>
<dbReference type="AlphaFoldDB" id="A0A8S3YGK7"/>
<keyword evidence="4" id="KW-0744">Spermatogenesis</keyword>
<keyword evidence="12" id="KW-1185">Reference proteome</keyword>
<evidence type="ECO:0000259" key="10">
    <source>
        <dbReference type="PROSITE" id="PS50888"/>
    </source>
</evidence>
<keyword evidence="8" id="KW-0539">Nucleus</keyword>
<evidence type="ECO:0000256" key="5">
    <source>
        <dbReference type="ARBA" id="ARBA00023015"/>
    </source>
</evidence>
<comment type="caution">
    <text evidence="11">The sequence shown here is derived from an EMBL/GenBank/DDBJ whole genome shotgun (WGS) entry which is preliminary data.</text>
</comment>
<evidence type="ECO:0000256" key="1">
    <source>
        <dbReference type="ARBA" id="ARBA00004123"/>
    </source>
</evidence>
<dbReference type="InterPro" id="IPR011598">
    <property type="entry name" value="bHLH_dom"/>
</dbReference>
<protein>
    <recommendedName>
        <fullName evidence="10">BHLH domain-containing protein</fullName>
    </recommendedName>
</protein>
<gene>
    <name evidence="11" type="ORF">CUNI_LOCUS1775</name>
</gene>
<dbReference type="InterPro" id="IPR039583">
    <property type="entry name" value="TCFL5/SOLH1/2"/>
</dbReference>
<organism evidence="11 12">
    <name type="scientific">Candidula unifasciata</name>
    <dbReference type="NCBI Taxonomy" id="100452"/>
    <lineage>
        <taxon>Eukaryota</taxon>
        <taxon>Metazoa</taxon>
        <taxon>Spiralia</taxon>
        <taxon>Lophotrochozoa</taxon>
        <taxon>Mollusca</taxon>
        <taxon>Gastropoda</taxon>
        <taxon>Heterobranchia</taxon>
        <taxon>Euthyneura</taxon>
        <taxon>Panpulmonata</taxon>
        <taxon>Eupulmonata</taxon>
        <taxon>Stylommatophora</taxon>
        <taxon>Helicina</taxon>
        <taxon>Helicoidea</taxon>
        <taxon>Geomitridae</taxon>
        <taxon>Candidula</taxon>
    </lineage>
</organism>
<dbReference type="PANTHER" id="PTHR15402:SF2">
    <property type="entry name" value="TRANSCRIPTION FACTOR LIKE 5"/>
    <property type="match status" value="1"/>
</dbReference>